<evidence type="ECO:0000256" key="3">
    <source>
        <dbReference type="ARBA" id="ARBA00023065"/>
    </source>
</evidence>
<keyword evidence="4" id="KW-0378">Hydrolase</keyword>
<dbReference type="InterPro" id="IPR008218">
    <property type="entry name" value="ATPase_V1-cplx_f_g_su"/>
</dbReference>
<sequence length="107" mass="11459">MEYKIAIIGSLESIQGFQALGVTPHPVQNPEHAGETIDKIIAANETAVIFITEDWADKIKDYLAELPSRALPAIVPIPSHQGSTGAGLRNISKIVEQAVGSDILKET</sequence>
<accession>A0A2H0W0W1</accession>
<gene>
    <name evidence="4" type="ORF">COT81_03450</name>
</gene>
<dbReference type="EMBL" id="PEZZ01000027">
    <property type="protein sequence ID" value="PIS04992.1"/>
    <property type="molecule type" value="Genomic_DNA"/>
</dbReference>
<comment type="similarity">
    <text evidence="1">Belongs to the V-ATPase F subunit family.</text>
</comment>
<dbReference type="AlphaFoldDB" id="A0A2H0W0W1"/>
<evidence type="ECO:0000256" key="2">
    <source>
        <dbReference type="ARBA" id="ARBA00022448"/>
    </source>
</evidence>
<dbReference type="Proteomes" id="UP000230935">
    <property type="component" value="Unassembled WGS sequence"/>
</dbReference>
<name>A0A2H0W0W1_9BACT</name>
<dbReference type="Pfam" id="PF01990">
    <property type="entry name" value="ATP-synt_F"/>
    <property type="match status" value="1"/>
</dbReference>
<evidence type="ECO:0000256" key="1">
    <source>
        <dbReference type="ARBA" id="ARBA00010148"/>
    </source>
</evidence>
<comment type="caution">
    <text evidence="4">The sequence shown here is derived from an EMBL/GenBank/DDBJ whole genome shotgun (WGS) entry which is preliminary data.</text>
</comment>
<dbReference type="EC" id="3.6.3.14" evidence="4"/>
<dbReference type="GO" id="GO:0016787">
    <property type="term" value="F:hydrolase activity"/>
    <property type="evidence" value="ECO:0007669"/>
    <property type="project" value="UniProtKB-KW"/>
</dbReference>
<reference evidence="5" key="1">
    <citation type="submission" date="2017-09" db="EMBL/GenBank/DDBJ databases">
        <title>Depth-based differentiation of microbial function through sediment-hosted aquifers and enrichment of novel symbionts in the deep terrestrial subsurface.</title>
        <authorList>
            <person name="Probst A.J."/>
            <person name="Ladd B."/>
            <person name="Jarett J.K."/>
            <person name="Geller-Mcgrath D.E."/>
            <person name="Sieber C.M.K."/>
            <person name="Emerson J.B."/>
            <person name="Anantharaman K."/>
            <person name="Thomas B.C."/>
            <person name="Malmstrom R."/>
            <person name="Stieglmeier M."/>
            <person name="Klingl A."/>
            <person name="Woyke T."/>
            <person name="Ryan C.M."/>
            <person name="Banfield J.F."/>
        </authorList>
    </citation>
    <scope>NUCLEOTIDE SEQUENCE [LARGE SCALE GENOMIC DNA]</scope>
</reference>
<keyword evidence="3" id="KW-0406">Ion transport</keyword>
<keyword evidence="2" id="KW-0813">Transport</keyword>
<protein>
    <submittedName>
        <fullName evidence="4">V-type ATP synthase subunit F</fullName>
        <ecNumber evidence="4">3.6.3.14</ecNumber>
    </submittedName>
</protein>
<organism evidence="4 5">
    <name type="scientific">Candidatus Buchananbacteria bacterium CG10_big_fil_rev_8_21_14_0_10_42_9</name>
    <dbReference type="NCBI Taxonomy" id="1974526"/>
    <lineage>
        <taxon>Bacteria</taxon>
        <taxon>Candidatus Buchananiibacteriota</taxon>
    </lineage>
</organism>
<dbReference type="GO" id="GO:0046961">
    <property type="term" value="F:proton-transporting ATPase activity, rotational mechanism"/>
    <property type="evidence" value="ECO:0007669"/>
    <property type="project" value="InterPro"/>
</dbReference>
<dbReference type="Gene3D" id="3.40.50.10580">
    <property type="entry name" value="ATPase, V1 complex, subunit F"/>
    <property type="match status" value="1"/>
</dbReference>
<evidence type="ECO:0000313" key="5">
    <source>
        <dbReference type="Proteomes" id="UP000230935"/>
    </source>
</evidence>
<proteinExistence type="inferred from homology"/>
<dbReference type="SUPFAM" id="SSF159468">
    <property type="entry name" value="AtpF-like"/>
    <property type="match status" value="1"/>
</dbReference>
<dbReference type="InterPro" id="IPR036906">
    <property type="entry name" value="ATPase_V1_fsu_sf"/>
</dbReference>
<evidence type="ECO:0000313" key="4">
    <source>
        <dbReference type="EMBL" id="PIS04992.1"/>
    </source>
</evidence>